<dbReference type="HOGENOM" id="CLU_016249_3_1_6"/>
<dbReference type="eggNOG" id="COG0318">
    <property type="taxonomic scope" value="Bacteria"/>
</dbReference>
<dbReference type="PANTHER" id="PTHR31901">
    <property type="entry name" value="GH3 DOMAIN-CONTAINING PROTEIN"/>
    <property type="match status" value="1"/>
</dbReference>
<dbReference type="AlphaFoldDB" id="Q6F6L5"/>
<name>Q6F6L5_ACIAD</name>
<gene>
    <name evidence="2" type="ordered locus">ACIAD3676</name>
</gene>
<organism evidence="2 3">
    <name type="scientific">Acinetobacter baylyi (strain ATCC 33305 / BD413 / ADP1)</name>
    <dbReference type="NCBI Taxonomy" id="62977"/>
    <lineage>
        <taxon>Bacteria</taxon>
        <taxon>Pseudomonadati</taxon>
        <taxon>Pseudomonadota</taxon>
        <taxon>Gammaproteobacteria</taxon>
        <taxon>Moraxellales</taxon>
        <taxon>Moraxellaceae</taxon>
        <taxon>Acinetobacter</taxon>
    </lineage>
</organism>
<dbReference type="GO" id="GO:0005737">
    <property type="term" value="C:cytoplasm"/>
    <property type="evidence" value="ECO:0007669"/>
    <property type="project" value="TreeGrafter"/>
</dbReference>
<accession>Q6F6L5</accession>
<feature type="domain" description="GH3 middle" evidence="1">
    <location>
        <begin position="333"/>
        <end position="402"/>
    </location>
</feature>
<dbReference type="KEGG" id="aci:ACIAD3676"/>
<evidence type="ECO:0000313" key="3">
    <source>
        <dbReference type="Proteomes" id="UP000000430"/>
    </source>
</evidence>
<protein>
    <recommendedName>
        <fullName evidence="1">GH3 middle domain-containing protein</fullName>
    </recommendedName>
</protein>
<dbReference type="PANTHER" id="PTHR31901:SF9">
    <property type="entry name" value="GH3 DOMAIN-CONTAINING PROTEIN"/>
    <property type="match status" value="1"/>
</dbReference>
<dbReference type="GO" id="GO:0016881">
    <property type="term" value="F:acid-amino acid ligase activity"/>
    <property type="evidence" value="ECO:0007669"/>
    <property type="project" value="TreeGrafter"/>
</dbReference>
<dbReference type="InterPro" id="IPR004993">
    <property type="entry name" value="GH3"/>
</dbReference>
<dbReference type="EMBL" id="CR543861">
    <property type="protein sequence ID" value="CAG70302.1"/>
    <property type="molecule type" value="Genomic_DNA"/>
</dbReference>
<dbReference type="OrthoDB" id="9807441at2"/>
<dbReference type="Pfam" id="PF03321">
    <property type="entry name" value="GH3"/>
    <property type="match status" value="1"/>
</dbReference>
<evidence type="ECO:0000313" key="2">
    <source>
        <dbReference type="EMBL" id="CAG70302.1"/>
    </source>
</evidence>
<dbReference type="Pfam" id="PF23571">
    <property type="entry name" value="GH3_M"/>
    <property type="match status" value="1"/>
</dbReference>
<dbReference type="Proteomes" id="UP000000430">
    <property type="component" value="Chromosome"/>
</dbReference>
<reference evidence="2 3" key="1">
    <citation type="journal article" date="2004" name="Nucleic Acids Res.">
        <title>Unique features revealed by the genome sequence of Acinetobacter sp. ADP1, a versatile and naturally transformation competent bacterium.</title>
        <authorList>
            <person name="Barbe V."/>
            <person name="Vallenet D."/>
            <person name="Fonknechten N."/>
            <person name="Kreimeyer A."/>
            <person name="Oztas S."/>
            <person name="Labarre L."/>
            <person name="Cruveiller S."/>
            <person name="Robert C."/>
            <person name="Duprat S."/>
            <person name="Wincker P."/>
            <person name="Ornston L.N."/>
            <person name="Weissenbach J."/>
            <person name="Marliere P."/>
            <person name="Cohen G.N."/>
            <person name="Medigue C."/>
        </authorList>
    </citation>
    <scope>NUCLEOTIDE SEQUENCE [LARGE SCALE GENOMIC DNA]</scope>
    <source>
        <strain evidence="3">ATCC 33305 / BD413 / ADP1</strain>
    </source>
</reference>
<proteinExistence type="predicted"/>
<sequence>MMMKSLLMTPLSHRVLKLFCRQTDQRFQKQKNALQQVQREKLQQILKISTLAQAAGVTDYEQFRQQFPVTRYTHWRDRIHECRAQQSTLSNSKLVRYQPTSGSSEQIKFIPYTQAFLDELDAAIAPWLSSMYRKCSTLGQGTHYWSVSWLPESQREVLKNENLNDDSALLGVGKRLLSKFTQTVPSDVSFAAHADDALFATLCYLVADQDLAMISVWSPTFALQLLEKLTEQSHEIALVLETGQWQTRAASLKGVKAPYNSARASLLRQLMKKDTLDYQQLWPKLSLVSSWDTAGSKQWAQLLQSELPFAQFEGKGLWATEGVVTIPYDDLYPLAYHSHFYEFEYLAGEHQGDIIPSWQLKLNDLVSPVLTSGNGLLRYCLDDCLRVTGFYGQVPCFEFQGRRFGVDLVGEKLSPEVAHKLLTRLNQQHIQAISLFAVDTQQQAKPFYAVLVEGEATSPLSVDEIDQALREHFHYELARDLGQLDQPQIFYVDNGWEGYKQVVVREGMIEGNIKPEPLKKVTLSSLEQLSCAESV</sequence>
<evidence type="ECO:0000259" key="1">
    <source>
        <dbReference type="Pfam" id="PF23571"/>
    </source>
</evidence>
<dbReference type="InterPro" id="IPR055377">
    <property type="entry name" value="GH3_M"/>
</dbReference>
<dbReference type="STRING" id="202950.GCA_001485005_03185"/>